<gene>
    <name evidence="2" type="ORF">BSAL_82600c</name>
</gene>
<keyword evidence="3" id="KW-1185">Reference proteome</keyword>
<protein>
    <submittedName>
        <fullName evidence="2">Uncharacterized protein</fullName>
    </submittedName>
</protein>
<evidence type="ECO:0000313" key="2">
    <source>
        <dbReference type="EMBL" id="CUG65303.1"/>
    </source>
</evidence>
<name>A0A0S4IZB8_BODSA</name>
<dbReference type="VEuPathDB" id="TriTrypDB:BSAL_82600c"/>
<evidence type="ECO:0000313" key="3">
    <source>
        <dbReference type="Proteomes" id="UP000051952"/>
    </source>
</evidence>
<dbReference type="AlphaFoldDB" id="A0A0S4IZB8"/>
<dbReference type="Proteomes" id="UP000051952">
    <property type="component" value="Unassembled WGS sequence"/>
</dbReference>
<feature type="compositionally biased region" description="Basic and acidic residues" evidence="1">
    <location>
        <begin position="72"/>
        <end position="81"/>
    </location>
</feature>
<reference evidence="3" key="1">
    <citation type="submission" date="2015-09" db="EMBL/GenBank/DDBJ databases">
        <authorList>
            <consortium name="Pathogen Informatics"/>
        </authorList>
    </citation>
    <scope>NUCLEOTIDE SEQUENCE [LARGE SCALE GENOMIC DNA]</scope>
    <source>
        <strain evidence="3">Lake Konstanz</strain>
    </source>
</reference>
<evidence type="ECO:0000256" key="1">
    <source>
        <dbReference type="SAM" id="MobiDB-lite"/>
    </source>
</evidence>
<organism evidence="2 3">
    <name type="scientific">Bodo saltans</name>
    <name type="common">Flagellated protozoan</name>
    <dbReference type="NCBI Taxonomy" id="75058"/>
    <lineage>
        <taxon>Eukaryota</taxon>
        <taxon>Discoba</taxon>
        <taxon>Euglenozoa</taxon>
        <taxon>Kinetoplastea</taxon>
        <taxon>Metakinetoplastina</taxon>
        <taxon>Eubodonida</taxon>
        <taxon>Bodonidae</taxon>
        <taxon>Bodo</taxon>
    </lineage>
</organism>
<feature type="region of interest" description="Disordered" evidence="1">
    <location>
        <begin position="72"/>
        <end position="92"/>
    </location>
</feature>
<accession>A0A0S4IZB8</accession>
<sequence length="146" mass="16469">VCCRANPPSTATANALQQTARRASPQLQWCTPEQRLSYCSAFASEPETSLLPRGGNDPEPCCHEGVVDDAHHTQRDTDTKHGQVRAAKTTRQRHRRILRDLANLPEPLHHAPLLTALVEHINVLRRTKRWQWSTCLTKMAAPRPRS</sequence>
<proteinExistence type="predicted"/>
<feature type="non-terminal residue" evidence="2">
    <location>
        <position position="1"/>
    </location>
</feature>
<dbReference type="EMBL" id="CYKH01000919">
    <property type="protein sequence ID" value="CUG65303.1"/>
    <property type="molecule type" value="Genomic_DNA"/>
</dbReference>